<name>H1D070_9FIRM</name>
<gene>
    <name evidence="2" type="ORF">HMPREF9453_01008</name>
</gene>
<feature type="transmembrane region" description="Helical" evidence="1">
    <location>
        <begin position="21"/>
        <end position="39"/>
    </location>
</feature>
<dbReference type="EMBL" id="ADLT01000028">
    <property type="protein sequence ID" value="EHO63071.1"/>
    <property type="molecule type" value="Genomic_DNA"/>
</dbReference>
<feature type="transmembrane region" description="Helical" evidence="1">
    <location>
        <begin position="63"/>
        <end position="87"/>
    </location>
</feature>
<evidence type="ECO:0000313" key="3">
    <source>
        <dbReference type="Proteomes" id="UP000003277"/>
    </source>
</evidence>
<dbReference type="OrthoDB" id="1750926at2"/>
<keyword evidence="3" id="KW-1185">Reference proteome</keyword>
<dbReference type="AlphaFoldDB" id="H1D070"/>
<evidence type="ECO:0000313" key="2">
    <source>
        <dbReference type="EMBL" id="EHO63071.1"/>
    </source>
</evidence>
<dbReference type="PATRIC" id="fig|742743.3.peg.1031"/>
<dbReference type="Proteomes" id="UP000003277">
    <property type="component" value="Unassembled WGS sequence"/>
</dbReference>
<evidence type="ECO:0008006" key="4">
    <source>
        <dbReference type="Google" id="ProtNLM"/>
    </source>
</evidence>
<protein>
    <recommendedName>
        <fullName evidence="4">BioX family protein</fullName>
    </recommendedName>
</protein>
<organism evidence="2 3">
    <name type="scientific">Dialister succinatiphilus YIT 11850</name>
    <dbReference type="NCBI Taxonomy" id="742743"/>
    <lineage>
        <taxon>Bacteria</taxon>
        <taxon>Bacillati</taxon>
        <taxon>Bacillota</taxon>
        <taxon>Negativicutes</taxon>
        <taxon>Veillonellales</taxon>
        <taxon>Veillonellaceae</taxon>
        <taxon>Dialister</taxon>
    </lineage>
</organism>
<feature type="transmembrane region" description="Helical" evidence="1">
    <location>
        <begin position="134"/>
        <end position="153"/>
    </location>
</feature>
<reference evidence="2 3" key="1">
    <citation type="submission" date="2011-11" db="EMBL/GenBank/DDBJ databases">
        <title>The Genome Sequence of Dialister succinatiphilus YIT 11850.</title>
        <authorList>
            <consortium name="The Broad Institute Genome Sequencing Platform"/>
            <person name="Earl A."/>
            <person name="Ward D."/>
            <person name="Feldgarden M."/>
            <person name="Gevers D."/>
            <person name="Morotomi M."/>
            <person name="Young S.K."/>
            <person name="Zeng Q."/>
            <person name="Gargeya S."/>
            <person name="Fitzgerald M."/>
            <person name="Haas B."/>
            <person name="Abouelleil A."/>
            <person name="Alvarado L."/>
            <person name="Arachchi H.M."/>
            <person name="Berlin A."/>
            <person name="Brown A."/>
            <person name="Chapman S.B."/>
            <person name="Dunbar C."/>
            <person name="Gearin G."/>
            <person name="Goldberg J."/>
            <person name="Griggs A."/>
            <person name="Gujja S."/>
            <person name="Heiman D."/>
            <person name="Howarth C."/>
            <person name="Lui A."/>
            <person name="MacDonald P.J.P."/>
            <person name="Montmayeur A."/>
            <person name="Murphy C."/>
            <person name="Neiman D."/>
            <person name="Pearson M."/>
            <person name="Priest M."/>
            <person name="Roberts A."/>
            <person name="Saif S."/>
            <person name="Shea T."/>
            <person name="Sisk P."/>
            <person name="Stolte C."/>
            <person name="Sykes S."/>
            <person name="Wortman J."/>
            <person name="Nusbaum C."/>
            <person name="Birren B."/>
        </authorList>
    </citation>
    <scope>NUCLEOTIDE SEQUENCE [LARGE SCALE GENOMIC DNA]</scope>
    <source>
        <strain evidence="2 3">YIT 11850</strain>
    </source>
</reference>
<dbReference type="RefSeq" id="WP_008859504.1">
    <property type="nucleotide sequence ID" value="NZ_JH591187.1"/>
</dbReference>
<accession>H1D070</accession>
<keyword evidence="1" id="KW-0812">Transmembrane</keyword>
<dbReference type="STRING" id="742743.HMPREF9453_01008"/>
<comment type="caution">
    <text evidence="2">The sequence shown here is derived from an EMBL/GenBank/DDBJ whole genome shotgun (WGS) entry which is preliminary data.</text>
</comment>
<proteinExistence type="predicted"/>
<evidence type="ECO:0000256" key="1">
    <source>
        <dbReference type="SAM" id="Phobius"/>
    </source>
</evidence>
<dbReference type="eggNOG" id="ENOG50302Q0">
    <property type="taxonomic scope" value="Bacteria"/>
</dbReference>
<dbReference type="HOGENOM" id="CLU_1569544_0_0_9"/>
<keyword evidence="1" id="KW-0472">Membrane</keyword>
<feature type="transmembrane region" description="Helical" evidence="1">
    <location>
        <begin position="107"/>
        <end position="128"/>
    </location>
</feature>
<sequence>MEKTMSINKERTMVTDCCETALLAVLIAVSGTFRIPGIVPGTEFQLSAPIAVAICGVFGFKKYIIAGILASLMGLSLGTCTILNVAIQMSFRLGVGAFWLLSGSNKLFYIFSGPFGTALARVVMYFLLGKGLTLMLIAAAPGMAFTAATAWAFGKIFTRCRKAVRTI</sequence>
<keyword evidence="1" id="KW-1133">Transmembrane helix</keyword>